<evidence type="ECO:0000259" key="1">
    <source>
        <dbReference type="Pfam" id="PF07596"/>
    </source>
</evidence>
<dbReference type="NCBIfam" id="TIGR04294">
    <property type="entry name" value="pre_pil_HX9DG"/>
    <property type="match status" value="1"/>
</dbReference>
<dbReference type="InterPro" id="IPR011453">
    <property type="entry name" value="DUF1559"/>
</dbReference>
<dbReference type="OrthoDB" id="270727at2"/>
<dbReference type="AlphaFoldDB" id="A3ZV09"/>
<gene>
    <name evidence="2" type="ORF">DSM3645_24590</name>
</gene>
<feature type="domain" description="DUF1559" evidence="1">
    <location>
        <begin position="33"/>
        <end position="300"/>
    </location>
</feature>
<evidence type="ECO:0000313" key="3">
    <source>
        <dbReference type="Proteomes" id="UP000004358"/>
    </source>
</evidence>
<dbReference type="eggNOG" id="COG2165">
    <property type="taxonomic scope" value="Bacteria"/>
</dbReference>
<comment type="caution">
    <text evidence="2">The sequence shown here is derived from an EMBL/GenBank/DDBJ whole genome shotgun (WGS) entry which is preliminary data.</text>
</comment>
<dbReference type="InterPro" id="IPR012902">
    <property type="entry name" value="N_methyl_site"/>
</dbReference>
<dbReference type="RefSeq" id="WP_002652815.1">
    <property type="nucleotide sequence ID" value="NZ_CH672376.1"/>
</dbReference>
<reference evidence="2 3" key="1">
    <citation type="submission" date="2006-02" db="EMBL/GenBank/DDBJ databases">
        <authorList>
            <person name="Amann R."/>
            <person name="Ferriera S."/>
            <person name="Johnson J."/>
            <person name="Kravitz S."/>
            <person name="Halpern A."/>
            <person name="Remington K."/>
            <person name="Beeson K."/>
            <person name="Tran B."/>
            <person name="Rogers Y.-H."/>
            <person name="Friedman R."/>
            <person name="Venter J.C."/>
        </authorList>
    </citation>
    <scope>NUCLEOTIDE SEQUENCE [LARGE SCALE GENOMIC DNA]</scope>
    <source>
        <strain evidence="2 3">DSM 3645</strain>
    </source>
</reference>
<dbReference type="PANTHER" id="PTHR30093">
    <property type="entry name" value="GENERAL SECRETION PATHWAY PROTEIN G"/>
    <property type="match status" value="1"/>
</dbReference>
<evidence type="ECO:0000313" key="2">
    <source>
        <dbReference type="EMBL" id="EAQ79745.1"/>
    </source>
</evidence>
<dbReference type="Gene3D" id="3.30.700.10">
    <property type="entry name" value="Glycoprotein, Type 4 Pilin"/>
    <property type="match status" value="1"/>
</dbReference>
<dbReference type="InterPro" id="IPR045584">
    <property type="entry name" value="Pilin-like"/>
</dbReference>
<dbReference type="Pfam" id="PF07596">
    <property type="entry name" value="SBP_bac_10"/>
    <property type="match status" value="1"/>
</dbReference>
<proteinExistence type="predicted"/>
<dbReference type="InterPro" id="IPR027558">
    <property type="entry name" value="Pre_pil_HX9DG_C"/>
</dbReference>
<dbReference type="EMBL" id="AANZ01000013">
    <property type="protein sequence ID" value="EAQ79745.1"/>
    <property type="molecule type" value="Genomic_DNA"/>
</dbReference>
<dbReference type="NCBIfam" id="TIGR02532">
    <property type="entry name" value="IV_pilin_GFxxxE"/>
    <property type="match status" value="1"/>
</dbReference>
<dbReference type="HOGENOM" id="CLU_041661_0_0_0"/>
<dbReference type="PANTHER" id="PTHR30093:SF2">
    <property type="entry name" value="TYPE II SECRETION SYSTEM PROTEIN H"/>
    <property type="match status" value="1"/>
</dbReference>
<protein>
    <recommendedName>
        <fullName evidence="1">DUF1559 domain-containing protein</fullName>
    </recommendedName>
</protein>
<name>A3ZV09_9BACT</name>
<dbReference type="Pfam" id="PF07963">
    <property type="entry name" value="N_methyl"/>
    <property type="match status" value="1"/>
</dbReference>
<organism evidence="2 3">
    <name type="scientific">Blastopirellula marina DSM 3645</name>
    <dbReference type="NCBI Taxonomy" id="314230"/>
    <lineage>
        <taxon>Bacteria</taxon>
        <taxon>Pseudomonadati</taxon>
        <taxon>Planctomycetota</taxon>
        <taxon>Planctomycetia</taxon>
        <taxon>Pirellulales</taxon>
        <taxon>Pirellulaceae</taxon>
        <taxon>Blastopirellula</taxon>
    </lineage>
</organism>
<dbReference type="STRING" id="314230.DSM3645_24590"/>
<sequence>MIRKTSRAFTLVELLVVIAIIGVLIALLLPAVQQAREAARRMQCTNNLKQLVLATHNYHDTHLVFPPGVVQNNIDAEFVNPRLTWGIHLYPYLEAGNIYDQFDFNQSGIVWINTANSGGPTRPVAQVLSMMQCPSDGVGADTYEHPSFPGNVFARGNYAVFFGNLTKGDTRTLSANHLPAAFGYRTVKMASIIDGTSNTMAFGELLKGSGAISDSMVGSYWYDFPGAAWIFTREIPNTSVPDSIRSSSCGTAANKPELNLPCTGVNGSGETAASRSRHPSGVEVGMCDGSVHFISETIGLEVWQALGSRAGSETFSLP</sequence>
<dbReference type="Proteomes" id="UP000004358">
    <property type="component" value="Unassembled WGS sequence"/>
</dbReference>
<dbReference type="SUPFAM" id="SSF54523">
    <property type="entry name" value="Pili subunits"/>
    <property type="match status" value="1"/>
</dbReference>
<accession>A3ZV09</accession>